<dbReference type="Proteomes" id="UP000479756">
    <property type="component" value="Unassembled WGS sequence"/>
</dbReference>
<protein>
    <recommendedName>
        <fullName evidence="13">DNA 3'-5' helicase</fullName>
        <ecNumber evidence="13">5.6.2.4</ecNumber>
    </recommendedName>
</protein>
<dbReference type="InterPro" id="IPR013986">
    <property type="entry name" value="DExx_box_DNA_helicase_dom_sf"/>
</dbReference>
<evidence type="ECO:0000256" key="15">
    <source>
        <dbReference type="PROSITE-ProRule" id="PRU00560"/>
    </source>
</evidence>
<keyword evidence="4" id="KW-0227">DNA damage</keyword>
<comment type="catalytic activity">
    <reaction evidence="14">
        <text>ATP + H2O = ADP + phosphate + H(+)</text>
        <dbReference type="Rhea" id="RHEA:13065"/>
        <dbReference type="ChEBI" id="CHEBI:15377"/>
        <dbReference type="ChEBI" id="CHEBI:15378"/>
        <dbReference type="ChEBI" id="CHEBI:30616"/>
        <dbReference type="ChEBI" id="CHEBI:43474"/>
        <dbReference type="ChEBI" id="CHEBI:456216"/>
        <dbReference type="EC" id="5.6.2.4"/>
    </reaction>
</comment>
<reference evidence="18 19" key="1">
    <citation type="journal article" date="2014" name="Int. J. Syst. Evol. Microbiol.">
        <title>Description of Galbitalea soli gen. nov., sp. nov., and Frondihabitans sucicola sp. nov.</title>
        <authorList>
            <person name="Kim S.J."/>
            <person name="Lim J.M."/>
            <person name="Ahn J.H."/>
            <person name="Weon H.Y."/>
            <person name="Hamada M."/>
            <person name="Suzuki K."/>
            <person name="Ahn T.Y."/>
            <person name="Kwon S.W."/>
        </authorList>
    </citation>
    <scope>NUCLEOTIDE SEQUENCE [LARGE SCALE GENOMIC DNA]</scope>
    <source>
        <strain evidence="18 19">NBRC 108727</strain>
    </source>
</reference>
<proteinExistence type="inferred from homology"/>
<sequence length="1048" mass="110894">MSIQGFDRAARSSRVAARLTGGSAAAVTLDESQRAVLALADDASRSVIGAPGSGKTTTLIELVADRVLGRGWSADEVMVLTQGRAPATRLRDQLALRLGIPTNGPLARTVNSLAFEIVGGAARAAGAPTPRLVTGGEQDADIAGLLDGHLEEGGGPDWPEALGPEVRRLRGFRTELRELMMRATEFDISPARLRELAGAQGRPEWAAAAEFIEEYLAVVTAYRSAQLDAAELSRFAIEAIHAGSAGERVARTRLVVVDDLQEATQSTIELLRALAARGIAVVGFGDPDVAANAFRGGQPAIVAALGGLLGGAPEPLVLSTVYRHGPAIRELVGAAVERIGVAGAVGQRRARAVGDDAPTPLRRLHALTPGRQTAALARHLRELHLIHGVPWSDIAVVVRSSAAAPGLRRALALAEVPARTTVGSTPMREDRAARALLTVVDVGIGRAPLSAETATELLLGPFGGLDRLALRRLRLALRAEEIVGGGTRSADELLVEALAAPGRFATIDHRSGRRADRLARILHDLGELHHDSGTIEELLWLAWDRSGLASEWFDQALSAGITAAEANSNLDGVMALFTAAKRFVERRPGVDATVFLGDVLDADVPEDTLSPQPSDDAVLVTTPSGAVGLDFHTVVIAGLQEGAWPNTRLRNSLLRAGELVDAIRGIDANATDARKQVLDDELRIFALAVSRAREQVILSAVANEDESASVLFSLLPEGTPPLDAGSLPPLSLRGLTGRLRRDLADDSRPAADRRAAAAALARLAAERVPGADPVDWHGLIPVSTEAPLYAQEERVPVSPSQLEKFENSPLDWFIDSMAGGESTVAMGLGTILHWAMETATDSSVDAIWSAVESRWGELLFESPWMAEAQKRAARVLAAGIAEYLADFARDGKQLVAAERRFTLEVDRAEVRGSIDRIERSPDGAIVIVDLKTGTPPAAAKVAGHAQLGAYQLAYAEGVLDEYLAELGDHHAGGAKLLFVKQGERSKLYKEQTQAPLTPAELEGFRVRIRQAAAGMALASYQGSVEYTGWGATASGAPALHRVRAVSSD</sequence>
<dbReference type="InterPro" id="IPR014016">
    <property type="entry name" value="UvrD-like_ATP-bd"/>
</dbReference>
<evidence type="ECO:0000256" key="4">
    <source>
        <dbReference type="ARBA" id="ARBA00022763"/>
    </source>
</evidence>
<keyword evidence="5 15" id="KW-0378">Hydrolase</keyword>
<dbReference type="EMBL" id="JAAGWZ010000001">
    <property type="protein sequence ID" value="NEM90591.1"/>
    <property type="molecule type" value="Genomic_DNA"/>
</dbReference>
<dbReference type="EC" id="5.6.2.4" evidence="13"/>
<dbReference type="GO" id="GO:0033202">
    <property type="term" value="C:DNA helicase complex"/>
    <property type="evidence" value="ECO:0007669"/>
    <property type="project" value="TreeGrafter"/>
</dbReference>
<dbReference type="InterPro" id="IPR000212">
    <property type="entry name" value="DNA_helicase_UvrD/REP"/>
</dbReference>
<dbReference type="GO" id="GO:0043138">
    <property type="term" value="F:3'-5' DNA helicase activity"/>
    <property type="evidence" value="ECO:0007669"/>
    <property type="project" value="UniProtKB-EC"/>
</dbReference>
<dbReference type="AlphaFoldDB" id="A0A7C9PM89"/>
<name>A0A7C9PM89_9MICO</name>
<evidence type="ECO:0000256" key="11">
    <source>
        <dbReference type="ARBA" id="ARBA00023235"/>
    </source>
</evidence>
<evidence type="ECO:0000313" key="18">
    <source>
        <dbReference type="EMBL" id="NEM90591.1"/>
    </source>
</evidence>
<keyword evidence="3 15" id="KW-0547">Nucleotide-binding</keyword>
<comment type="caution">
    <text evidence="18">The sequence shown here is derived from an EMBL/GenBank/DDBJ whole genome shotgun (WGS) entry which is preliminary data.</text>
</comment>
<dbReference type="GO" id="GO:0004527">
    <property type="term" value="F:exonuclease activity"/>
    <property type="evidence" value="ECO:0007669"/>
    <property type="project" value="UniProtKB-KW"/>
</dbReference>
<dbReference type="Gene3D" id="3.40.50.300">
    <property type="entry name" value="P-loop containing nucleotide triphosphate hydrolases"/>
    <property type="match status" value="2"/>
</dbReference>
<comment type="similarity">
    <text evidence="1">Belongs to the helicase family. UvrD subfamily.</text>
</comment>
<keyword evidence="2" id="KW-0540">Nuclease</keyword>
<evidence type="ECO:0000259" key="16">
    <source>
        <dbReference type="PROSITE" id="PS51198"/>
    </source>
</evidence>
<dbReference type="InterPro" id="IPR027417">
    <property type="entry name" value="P-loop_NTPase"/>
</dbReference>
<dbReference type="PANTHER" id="PTHR11070:SF59">
    <property type="entry name" value="DNA 3'-5' HELICASE"/>
    <property type="match status" value="1"/>
</dbReference>
<dbReference type="InterPro" id="IPR011604">
    <property type="entry name" value="PDDEXK-like_dom_sf"/>
</dbReference>
<evidence type="ECO:0000256" key="7">
    <source>
        <dbReference type="ARBA" id="ARBA00022839"/>
    </source>
</evidence>
<evidence type="ECO:0000256" key="5">
    <source>
        <dbReference type="ARBA" id="ARBA00022801"/>
    </source>
</evidence>
<evidence type="ECO:0000256" key="12">
    <source>
        <dbReference type="ARBA" id="ARBA00034617"/>
    </source>
</evidence>
<organism evidence="18 19">
    <name type="scientific">Galbitalea soli</name>
    <dbReference type="NCBI Taxonomy" id="1268042"/>
    <lineage>
        <taxon>Bacteria</taxon>
        <taxon>Bacillati</taxon>
        <taxon>Actinomycetota</taxon>
        <taxon>Actinomycetes</taxon>
        <taxon>Micrococcales</taxon>
        <taxon>Microbacteriaceae</taxon>
        <taxon>Galbitalea</taxon>
    </lineage>
</organism>
<evidence type="ECO:0000256" key="6">
    <source>
        <dbReference type="ARBA" id="ARBA00022806"/>
    </source>
</evidence>
<gene>
    <name evidence="18" type="ORF">G3T37_04405</name>
</gene>
<accession>A0A7C9PM89</accession>
<dbReference type="PROSITE" id="PS51198">
    <property type="entry name" value="UVRD_HELICASE_ATP_BIND"/>
    <property type="match status" value="1"/>
</dbReference>
<dbReference type="PANTHER" id="PTHR11070">
    <property type="entry name" value="UVRD / RECB / PCRA DNA HELICASE FAMILY MEMBER"/>
    <property type="match status" value="1"/>
</dbReference>
<feature type="domain" description="UvrD-like helicase C-terminal" evidence="17">
    <location>
        <begin position="329"/>
        <end position="628"/>
    </location>
</feature>
<keyword evidence="7" id="KW-0269">Exonuclease</keyword>
<dbReference type="GO" id="GO:0005829">
    <property type="term" value="C:cytosol"/>
    <property type="evidence" value="ECO:0007669"/>
    <property type="project" value="TreeGrafter"/>
</dbReference>
<evidence type="ECO:0000256" key="14">
    <source>
        <dbReference type="ARBA" id="ARBA00048988"/>
    </source>
</evidence>
<dbReference type="SUPFAM" id="SSF52980">
    <property type="entry name" value="Restriction endonuclease-like"/>
    <property type="match status" value="1"/>
</dbReference>
<evidence type="ECO:0000256" key="3">
    <source>
        <dbReference type="ARBA" id="ARBA00022741"/>
    </source>
</evidence>
<dbReference type="InterPro" id="IPR014017">
    <property type="entry name" value="DNA_helicase_UvrD-like_C"/>
</dbReference>
<evidence type="ECO:0000256" key="13">
    <source>
        <dbReference type="ARBA" id="ARBA00034808"/>
    </source>
</evidence>
<dbReference type="Gene3D" id="1.10.10.160">
    <property type="match status" value="1"/>
</dbReference>
<comment type="catalytic activity">
    <reaction evidence="12">
        <text>Couples ATP hydrolysis with the unwinding of duplex DNA by translocating in the 3'-5' direction.</text>
        <dbReference type="EC" id="5.6.2.4"/>
    </reaction>
</comment>
<feature type="domain" description="UvrD-like helicase ATP-binding" evidence="16">
    <location>
        <begin position="28"/>
        <end position="325"/>
    </location>
</feature>
<dbReference type="PROSITE" id="PS51217">
    <property type="entry name" value="UVRD_HELICASE_CTER"/>
    <property type="match status" value="1"/>
</dbReference>
<dbReference type="Gene3D" id="3.90.320.10">
    <property type="match status" value="1"/>
</dbReference>
<evidence type="ECO:0000313" key="19">
    <source>
        <dbReference type="Proteomes" id="UP000479756"/>
    </source>
</evidence>
<keyword evidence="11" id="KW-0413">Isomerase</keyword>
<evidence type="ECO:0000259" key="17">
    <source>
        <dbReference type="PROSITE" id="PS51217"/>
    </source>
</evidence>
<dbReference type="Gene3D" id="1.10.486.10">
    <property type="entry name" value="PCRA, domain 4"/>
    <property type="match status" value="1"/>
</dbReference>
<dbReference type="SUPFAM" id="SSF52540">
    <property type="entry name" value="P-loop containing nucleoside triphosphate hydrolases"/>
    <property type="match status" value="1"/>
</dbReference>
<evidence type="ECO:0000256" key="2">
    <source>
        <dbReference type="ARBA" id="ARBA00022722"/>
    </source>
</evidence>
<dbReference type="GO" id="GO:0000725">
    <property type="term" value="P:recombinational repair"/>
    <property type="evidence" value="ECO:0007669"/>
    <property type="project" value="TreeGrafter"/>
</dbReference>
<evidence type="ECO:0000256" key="10">
    <source>
        <dbReference type="ARBA" id="ARBA00023204"/>
    </source>
</evidence>
<evidence type="ECO:0000256" key="9">
    <source>
        <dbReference type="ARBA" id="ARBA00023125"/>
    </source>
</evidence>
<feature type="binding site" evidence="15">
    <location>
        <begin position="49"/>
        <end position="56"/>
    </location>
    <ligand>
        <name>ATP</name>
        <dbReference type="ChEBI" id="CHEBI:30616"/>
    </ligand>
</feature>
<dbReference type="InterPro" id="IPR011335">
    <property type="entry name" value="Restrct_endonuc-II-like"/>
</dbReference>
<dbReference type="GO" id="GO:0003677">
    <property type="term" value="F:DNA binding"/>
    <property type="evidence" value="ECO:0007669"/>
    <property type="project" value="UniProtKB-KW"/>
</dbReference>
<dbReference type="Pfam" id="PF00580">
    <property type="entry name" value="UvrD-helicase"/>
    <property type="match status" value="1"/>
</dbReference>
<dbReference type="Pfam" id="PF12705">
    <property type="entry name" value="PDDEXK_1"/>
    <property type="match status" value="1"/>
</dbReference>
<keyword evidence="10" id="KW-0234">DNA repair</keyword>
<evidence type="ECO:0000256" key="8">
    <source>
        <dbReference type="ARBA" id="ARBA00022840"/>
    </source>
</evidence>
<keyword evidence="9" id="KW-0238">DNA-binding</keyword>
<dbReference type="RefSeq" id="WP_163472224.1">
    <property type="nucleotide sequence ID" value="NZ_JAAGWZ010000001.1"/>
</dbReference>
<evidence type="ECO:0000256" key="1">
    <source>
        <dbReference type="ARBA" id="ARBA00009922"/>
    </source>
</evidence>
<keyword evidence="19" id="KW-1185">Reference proteome</keyword>
<dbReference type="InterPro" id="IPR038726">
    <property type="entry name" value="PDDEXK_AddAB-type"/>
</dbReference>
<keyword evidence="6 15" id="KW-0347">Helicase</keyword>
<keyword evidence="8 15" id="KW-0067">ATP-binding</keyword>
<dbReference type="GO" id="GO:0005524">
    <property type="term" value="F:ATP binding"/>
    <property type="evidence" value="ECO:0007669"/>
    <property type="project" value="UniProtKB-UniRule"/>
</dbReference>